<accession>A0A6A1WBV0</accession>
<protein>
    <submittedName>
        <fullName evidence="1">Uncharacterized protein</fullName>
    </submittedName>
</protein>
<evidence type="ECO:0000313" key="2">
    <source>
        <dbReference type="Proteomes" id="UP000516437"/>
    </source>
</evidence>
<name>A0A6A1WBV0_9ROSI</name>
<sequence>MSKRECSSTTNYGLESSELQTLGSPNSYMTLEEQLTEILMQAIIMEREVSFPDFEEIKFEDLSIGDIMDDHGWIGFFKRTGSGSVDLVLEFNVTLLDVVDIDAPI</sequence>
<dbReference type="AlphaFoldDB" id="A0A6A1WBV0"/>
<keyword evidence="2" id="KW-1185">Reference proteome</keyword>
<dbReference type="Proteomes" id="UP000516437">
    <property type="component" value="Chromosome 2"/>
</dbReference>
<dbReference type="EMBL" id="RXIC02000020">
    <property type="protein sequence ID" value="KAB1221447.1"/>
    <property type="molecule type" value="Genomic_DNA"/>
</dbReference>
<gene>
    <name evidence="1" type="ORF">CJ030_MR2G013171</name>
</gene>
<evidence type="ECO:0000313" key="1">
    <source>
        <dbReference type="EMBL" id="KAB1221447.1"/>
    </source>
</evidence>
<reference evidence="1 2" key="1">
    <citation type="journal article" date="2019" name="Plant Biotechnol. J.">
        <title>The red bayberry genome and genetic basis of sex determination.</title>
        <authorList>
            <person name="Jia H.M."/>
            <person name="Jia H.J."/>
            <person name="Cai Q.L."/>
            <person name="Wang Y."/>
            <person name="Zhao H.B."/>
            <person name="Yang W.F."/>
            <person name="Wang G.Y."/>
            <person name="Li Y.H."/>
            <person name="Zhan D.L."/>
            <person name="Shen Y.T."/>
            <person name="Niu Q.F."/>
            <person name="Chang L."/>
            <person name="Qiu J."/>
            <person name="Zhao L."/>
            <person name="Xie H.B."/>
            <person name="Fu W.Y."/>
            <person name="Jin J."/>
            <person name="Li X.W."/>
            <person name="Jiao Y."/>
            <person name="Zhou C.C."/>
            <person name="Tu T."/>
            <person name="Chai C.Y."/>
            <person name="Gao J.L."/>
            <person name="Fan L.J."/>
            <person name="van de Weg E."/>
            <person name="Wang J.Y."/>
            <person name="Gao Z.S."/>
        </authorList>
    </citation>
    <scope>NUCLEOTIDE SEQUENCE [LARGE SCALE GENOMIC DNA]</scope>
    <source>
        <tissue evidence="1">Leaves</tissue>
    </source>
</reference>
<comment type="caution">
    <text evidence="1">The sequence shown here is derived from an EMBL/GenBank/DDBJ whole genome shotgun (WGS) entry which is preliminary data.</text>
</comment>
<proteinExistence type="predicted"/>
<organism evidence="1 2">
    <name type="scientific">Morella rubra</name>
    <name type="common">Chinese bayberry</name>
    <dbReference type="NCBI Taxonomy" id="262757"/>
    <lineage>
        <taxon>Eukaryota</taxon>
        <taxon>Viridiplantae</taxon>
        <taxon>Streptophyta</taxon>
        <taxon>Embryophyta</taxon>
        <taxon>Tracheophyta</taxon>
        <taxon>Spermatophyta</taxon>
        <taxon>Magnoliopsida</taxon>
        <taxon>eudicotyledons</taxon>
        <taxon>Gunneridae</taxon>
        <taxon>Pentapetalae</taxon>
        <taxon>rosids</taxon>
        <taxon>fabids</taxon>
        <taxon>Fagales</taxon>
        <taxon>Myricaceae</taxon>
        <taxon>Morella</taxon>
    </lineage>
</organism>